<comment type="caution">
    <text evidence="1">The sequence shown here is derived from an EMBL/GenBank/DDBJ whole genome shotgun (WGS) entry which is preliminary data.</text>
</comment>
<dbReference type="AlphaFoldDB" id="A0AAD7UWF1"/>
<keyword evidence="2" id="KW-1185">Reference proteome</keyword>
<evidence type="ECO:0000313" key="1">
    <source>
        <dbReference type="EMBL" id="KAJ8654089.1"/>
    </source>
</evidence>
<reference evidence="1 2" key="1">
    <citation type="submission" date="2023-03" db="EMBL/GenBank/DDBJ databases">
        <title>Genome sequence of Lichtheimia ornata CBS 291.66.</title>
        <authorList>
            <person name="Mohabir J.T."/>
            <person name="Shea T.P."/>
            <person name="Kurbessoian T."/>
            <person name="Berby B."/>
            <person name="Fontaine J."/>
            <person name="Livny J."/>
            <person name="Gnirke A."/>
            <person name="Stajich J.E."/>
            <person name="Cuomo C.A."/>
        </authorList>
    </citation>
    <scope>NUCLEOTIDE SEQUENCE [LARGE SCALE GENOMIC DNA]</scope>
    <source>
        <strain evidence="1">CBS 291.66</strain>
    </source>
</reference>
<sequence length="184" mass="20068">MQHQHQCAGRGQQCKGSALSDERGCCAHLVCGKSGYCEEAHYLTFSTELCVEAIQPRTNPECSGGTVSVPTTLGAGQFCLCGCKQASSAISQLQRCASSTIMSIIATYLKPRASPEFLKNMEKYQPDILKETQAVYDKFQAYKKAHPEDKSGLKFLKSDESPCASLRSTALAECKKCPACKYFL</sequence>
<dbReference type="EMBL" id="JARTCD010000067">
    <property type="protein sequence ID" value="KAJ8654089.1"/>
    <property type="molecule type" value="Genomic_DNA"/>
</dbReference>
<protein>
    <submittedName>
        <fullName evidence="1">Uncharacterized protein</fullName>
    </submittedName>
</protein>
<accession>A0AAD7UWF1</accession>
<dbReference type="GeneID" id="83217704"/>
<gene>
    <name evidence="1" type="ORF">O0I10_010300</name>
</gene>
<dbReference type="Proteomes" id="UP001234581">
    <property type="component" value="Unassembled WGS sequence"/>
</dbReference>
<organism evidence="1 2">
    <name type="scientific">Lichtheimia ornata</name>
    <dbReference type="NCBI Taxonomy" id="688661"/>
    <lineage>
        <taxon>Eukaryota</taxon>
        <taxon>Fungi</taxon>
        <taxon>Fungi incertae sedis</taxon>
        <taxon>Mucoromycota</taxon>
        <taxon>Mucoromycotina</taxon>
        <taxon>Mucoromycetes</taxon>
        <taxon>Mucorales</taxon>
        <taxon>Lichtheimiaceae</taxon>
        <taxon>Lichtheimia</taxon>
    </lineage>
</organism>
<evidence type="ECO:0000313" key="2">
    <source>
        <dbReference type="Proteomes" id="UP001234581"/>
    </source>
</evidence>
<proteinExistence type="predicted"/>
<dbReference type="RefSeq" id="XP_058339003.1">
    <property type="nucleotide sequence ID" value="XM_058490282.1"/>
</dbReference>
<name>A0AAD7UWF1_9FUNG</name>